<dbReference type="Pfam" id="PF12142">
    <property type="entry name" value="PPO1_DWL"/>
    <property type="match status" value="1"/>
</dbReference>
<dbReference type="InterPro" id="IPR008922">
    <property type="entry name" value="Di-copper_centre_dom_sf"/>
</dbReference>
<evidence type="ECO:0000256" key="2">
    <source>
        <dbReference type="ARBA" id="ARBA00009928"/>
    </source>
</evidence>
<dbReference type="InterPro" id="IPR010255">
    <property type="entry name" value="Haem_peroxidase_sf"/>
</dbReference>
<comment type="caution">
    <text evidence="8">The sequence shown here is derived from an EMBL/GenBank/DDBJ whole genome shotgun (WGS) entry which is preliminary data.</text>
</comment>
<sequence length="178" mass="20708">MDSTKNTFDHLYFKAVLNNKGLFQSDANLLTNPVGKELVTRYSKAGSSFSSDFAAAMTKMSNIQWATDGEAGRDPIFFSHHANVDHLWNVWKALPDNISDDRHRIRKDYDDFDFLETEFTFYEENKDMVIVKVKDTLDTRQLGYRSWYARFDVFIDFPKVPEETVEEEFTHLPTSPAE</sequence>
<organism evidence="8 9">
    <name type="scientific">Marchantia polymorpha subsp. ruderalis</name>
    <dbReference type="NCBI Taxonomy" id="1480154"/>
    <lineage>
        <taxon>Eukaryota</taxon>
        <taxon>Viridiplantae</taxon>
        <taxon>Streptophyta</taxon>
        <taxon>Embryophyta</taxon>
        <taxon>Marchantiophyta</taxon>
        <taxon>Marchantiopsida</taxon>
        <taxon>Marchantiidae</taxon>
        <taxon>Marchantiales</taxon>
        <taxon>Marchantiaceae</taxon>
        <taxon>Marchantia</taxon>
    </lineage>
</organism>
<keyword evidence="4" id="KW-0560">Oxidoreductase</keyword>
<dbReference type="InterPro" id="IPR002016">
    <property type="entry name" value="Haem_peroxidase"/>
</dbReference>
<comment type="similarity">
    <text evidence="6">Belongs to the peroxidase family.</text>
</comment>
<dbReference type="InterPro" id="IPR022739">
    <property type="entry name" value="Polyphenol_oxidase_cen"/>
</dbReference>
<dbReference type="GO" id="GO:0046872">
    <property type="term" value="F:metal ion binding"/>
    <property type="evidence" value="ECO:0007669"/>
    <property type="project" value="UniProtKB-KW"/>
</dbReference>
<feature type="domain" description="Plant heme peroxidase family profile" evidence="7">
    <location>
        <begin position="3"/>
        <end position="72"/>
    </location>
</feature>
<dbReference type="AlphaFoldDB" id="A0A176WJ99"/>
<dbReference type="GO" id="GO:0004097">
    <property type="term" value="F:catechol oxidase activity"/>
    <property type="evidence" value="ECO:0007669"/>
    <property type="project" value="InterPro"/>
</dbReference>
<dbReference type="GO" id="GO:0006979">
    <property type="term" value="P:response to oxidative stress"/>
    <property type="evidence" value="ECO:0007669"/>
    <property type="project" value="InterPro"/>
</dbReference>
<evidence type="ECO:0000256" key="5">
    <source>
        <dbReference type="ARBA" id="ARBA00023008"/>
    </source>
</evidence>
<dbReference type="SUPFAM" id="SSF48113">
    <property type="entry name" value="Heme-dependent peroxidases"/>
    <property type="match status" value="1"/>
</dbReference>
<dbReference type="InterPro" id="IPR002227">
    <property type="entry name" value="Tyrosinase_Cu-bd"/>
</dbReference>
<dbReference type="EMBL" id="LVLJ01000835">
    <property type="protein sequence ID" value="OAE32415.1"/>
    <property type="molecule type" value="Genomic_DNA"/>
</dbReference>
<dbReference type="PANTHER" id="PTHR11474">
    <property type="entry name" value="TYROSINASE FAMILY MEMBER"/>
    <property type="match status" value="1"/>
</dbReference>
<evidence type="ECO:0000256" key="6">
    <source>
        <dbReference type="RuleBase" id="RU004241"/>
    </source>
</evidence>
<dbReference type="Pfam" id="PF00264">
    <property type="entry name" value="Tyrosinase"/>
    <property type="match status" value="1"/>
</dbReference>
<gene>
    <name evidence="8" type="ORF">AXG93_4866s1000</name>
</gene>
<accession>A0A176WJ99</accession>
<evidence type="ECO:0000256" key="4">
    <source>
        <dbReference type="ARBA" id="ARBA00023002"/>
    </source>
</evidence>
<dbReference type="Gene3D" id="1.10.1280.10">
    <property type="entry name" value="Di-copper center containing domain from catechol oxidase"/>
    <property type="match status" value="1"/>
</dbReference>
<reference evidence="8" key="1">
    <citation type="submission" date="2016-03" db="EMBL/GenBank/DDBJ databases">
        <title>Mechanisms controlling the formation of the plant cell surface in tip-growing cells are functionally conserved among land plants.</title>
        <authorList>
            <person name="Honkanen S."/>
            <person name="Jones V.A."/>
            <person name="Morieri G."/>
            <person name="Champion C."/>
            <person name="Hetherington A.J."/>
            <person name="Kelly S."/>
            <person name="Saint-Marcoux D."/>
            <person name="Proust H."/>
            <person name="Prescott H."/>
            <person name="Dolan L."/>
        </authorList>
    </citation>
    <scope>NUCLEOTIDE SEQUENCE [LARGE SCALE GENOMIC DNA]</scope>
    <source>
        <tissue evidence="8">Whole gametophyte</tissue>
    </source>
</reference>
<evidence type="ECO:0000259" key="7">
    <source>
        <dbReference type="PROSITE" id="PS50873"/>
    </source>
</evidence>
<evidence type="ECO:0000313" key="9">
    <source>
        <dbReference type="Proteomes" id="UP000077202"/>
    </source>
</evidence>
<dbReference type="PROSITE" id="PS50873">
    <property type="entry name" value="PEROXIDASE_4"/>
    <property type="match status" value="1"/>
</dbReference>
<protein>
    <recommendedName>
        <fullName evidence="7">Plant heme peroxidase family profile domain-containing protein</fullName>
    </recommendedName>
</protein>
<evidence type="ECO:0000256" key="3">
    <source>
        <dbReference type="ARBA" id="ARBA00022723"/>
    </source>
</evidence>
<dbReference type="GO" id="GO:0020037">
    <property type="term" value="F:heme binding"/>
    <property type="evidence" value="ECO:0007669"/>
    <property type="project" value="InterPro"/>
</dbReference>
<name>A0A176WJ99_MARPO</name>
<keyword evidence="3" id="KW-0479">Metal-binding</keyword>
<comment type="cofactor">
    <cofactor evidence="1">
        <name>Cu(2+)</name>
        <dbReference type="ChEBI" id="CHEBI:29036"/>
    </cofactor>
</comment>
<evidence type="ECO:0000256" key="1">
    <source>
        <dbReference type="ARBA" id="ARBA00001973"/>
    </source>
</evidence>
<keyword evidence="9" id="KW-1185">Reference proteome</keyword>
<evidence type="ECO:0000313" key="8">
    <source>
        <dbReference type="EMBL" id="OAE32415.1"/>
    </source>
</evidence>
<proteinExistence type="inferred from homology"/>
<dbReference type="Pfam" id="PF00141">
    <property type="entry name" value="peroxidase"/>
    <property type="match status" value="1"/>
</dbReference>
<keyword evidence="5" id="KW-0186">Copper</keyword>
<dbReference type="GO" id="GO:0004601">
    <property type="term" value="F:peroxidase activity"/>
    <property type="evidence" value="ECO:0007669"/>
    <property type="project" value="InterPro"/>
</dbReference>
<dbReference type="SUPFAM" id="SSF48056">
    <property type="entry name" value="Di-copper centre-containing domain"/>
    <property type="match status" value="1"/>
</dbReference>
<comment type="similarity">
    <text evidence="2">Belongs to the tyrosinase family.</text>
</comment>
<dbReference type="Proteomes" id="UP000077202">
    <property type="component" value="Unassembled WGS sequence"/>
</dbReference>
<dbReference type="PROSITE" id="PS00498">
    <property type="entry name" value="TYROSINASE_2"/>
    <property type="match status" value="1"/>
</dbReference>
<dbReference type="InterPro" id="IPR050316">
    <property type="entry name" value="Tyrosinase/Hemocyanin"/>
</dbReference>
<dbReference type="PANTHER" id="PTHR11474:SF76">
    <property type="entry name" value="SHKT DOMAIN-CONTAINING PROTEIN"/>
    <property type="match status" value="1"/>
</dbReference>